<dbReference type="EMBL" id="RDQO01000006">
    <property type="protein sequence ID" value="RMX03541.1"/>
    <property type="molecule type" value="Genomic_DNA"/>
</dbReference>
<dbReference type="InterPro" id="IPR047124">
    <property type="entry name" value="HI_0220.2"/>
</dbReference>
<comment type="caution">
    <text evidence="2">The sequence shown here is derived from an EMBL/GenBank/DDBJ whole genome shotgun (WGS) entry which is preliminary data.</text>
</comment>
<gene>
    <name evidence="2" type="ORF">D8I35_16860</name>
</gene>
<name>A0A3M6QLC7_9BURK</name>
<dbReference type="Pfam" id="PF03167">
    <property type="entry name" value="UDG"/>
    <property type="match status" value="1"/>
</dbReference>
<keyword evidence="3" id="KW-1185">Reference proteome</keyword>
<dbReference type="PANTHER" id="PTHR42160:SF1">
    <property type="entry name" value="URACIL-DNA GLYCOSYLASE SUPERFAMILY PROTEIN"/>
    <property type="match status" value="1"/>
</dbReference>
<dbReference type="SMART" id="SM00987">
    <property type="entry name" value="UreE_C"/>
    <property type="match status" value="1"/>
</dbReference>
<sequence>MPSGGPQMPATTPAQPLLPQLLRQVRACRHCAASLPLPPRPIVQAGARARILIAGQAPGRITHERGIPFDDASGERLRRWLGVDRASFYDPDCFAILPMGFCYPGRGAHGDLPPRPECAPLWRQPLLDALPRIETTLLLGQYALAWHLPAQRGQRLTDTVRNWRTLWPAYVPLPHPSPRNQLWLRRNPWFEAELLPALRARVAALLR</sequence>
<reference evidence="2 3" key="1">
    <citation type="submission" date="2018-10" db="EMBL/GenBank/DDBJ databases">
        <title>Draft genome of Cortibacter populi DSM10536.</title>
        <authorList>
            <person name="Bernier A.-M."/>
            <person name="Bernard K."/>
        </authorList>
    </citation>
    <scope>NUCLEOTIDE SEQUENCE [LARGE SCALE GENOMIC DNA]</scope>
    <source>
        <strain evidence="2 3">DSM 105136</strain>
    </source>
</reference>
<dbReference type="InterPro" id="IPR005122">
    <property type="entry name" value="Uracil-DNA_glycosylase-like"/>
</dbReference>
<dbReference type="Proteomes" id="UP000278006">
    <property type="component" value="Unassembled WGS sequence"/>
</dbReference>
<dbReference type="SUPFAM" id="SSF52141">
    <property type="entry name" value="Uracil-DNA glycosylase-like"/>
    <property type="match status" value="1"/>
</dbReference>
<dbReference type="CDD" id="cd10033">
    <property type="entry name" value="UDG_like"/>
    <property type="match status" value="1"/>
</dbReference>
<proteinExistence type="predicted"/>
<dbReference type="InterPro" id="IPR036895">
    <property type="entry name" value="Uracil-DNA_glycosylase-like_sf"/>
</dbReference>
<organism evidence="2 3">
    <name type="scientific">Corticibacter populi</name>
    <dbReference type="NCBI Taxonomy" id="1550736"/>
    <lineage>
        <taxon>Bacteria</taxon>
        <taxon>Pseudomonadati</taxon>
        <taxon>Pseudomonadota</taxon>
        <taxon>Betaproteobacteria</taxon>
        <taxon>Burkholderiales</taxon>
        <taxon>Comamonadaceae</taxon>
        <taxon>Corticibacter</taxon>
    </lineage>
</organism>
<evidence type="ECO:0000313" key="2">
    <source>
        <dbReference type="EMBL" id="RMX03541.1"/>
    </source>
</evidence>
<feature type="domain" description="Uracil-DNA glycosylase-like" evidence="1">
    <location>
        <begin position="42"/>
        <end position="199"/>
    </location>
</feature>
<dbReference type="PANTHER" id="PTHR42160">
    <property type="entry name" value="URACIL-DNA GLYCOSYLASE SUPERFAMILY PROTEIN"/>
    <property type="match status" value="1"/>
</dbReference>
<dbReference type="Gene3D" id="3.40.470.10">
    <property type="entry name" value="Uracil-DNA glycosylase-like domain"/>
    <property type="match status" value="1"/>
</dbReference>
<evidence type="ECO:0000259" key="1">
    <source>
        <dbReference type="SMART" id="SM00986"/>
    </source>
</evidence>
<accession>A0A3M6QLC7</accession>
<dbReference type="AlphaFoldDB" id="A0A3M6QLC7"/>
<dbReference type="OrthoDB" id="9789139at2"/>
<evidence type="ECO:0000313" key="3">
    <source>
        <dbReference type="Proteomes" id="UP000278006"/>
    </source>
</evidence>
<dbReference type="SMART" id="SM00986">
    <property type="entry name" value="UDG"/>
    <property type="match status" value="1"/>
</dbReference>
<protein>
    <submittedName>
        <fullName evidence="2">Uracil-DNA glycosylase family protein</fullName>
    </submittedName>
</protein>